<evidence type="ECO:0000256" key="2">
    <source>
        <dbReference type="SAM" id="SignalP"/>
    </source>
</evidence>
<dbReference type="OrthoDB" id="10673247at2759"/>
<feature type="compositionally biased region" description="Low complexity" evidence="1">
    <location>
        <begin position="381"/>
        <end position="393"/>
    </location>
</feature>
<feature type="region of interest" description="Disordered" evidence="1">
    <location>
        <begin position="569"/>
        <end position="736"/>
    </location>
</feature>
<feature type="compositionally biased region" description="Basic and acidic residues" evidence="1">
    <location>
        <begin position="1156"/>
        <end position="1170"/>
    </location>
</feature>
<proteinExistence type="predicted"/>
<feature type="compositionally biased region" description="Polar residues" evidence="1">
    <location>
        <begin position="280"/>
        <end position="298"/>
    </location>
</feature>
<feature type="compositionally biased region" description="Polar residues" evidence="1">
    <location>
        <begin position="1002"/>
        <end position="1015"/>
    </location>
</feature>
<evidence type="ECO:0000313" key="5">
    <source>
        <dbReference type="Proteomes" id="UP000659654"/>
    </source>
</evidence>
<reference evidence="6" key="1">
    <citation type="submission" date="2016-11" db="UniProtKB">
        <authorList>
            <consortium name="WormBaseParasite"/>
        </authorList>
    </citation>
    <scope>IDENTIFICATION</scope>
</reference>
<protein>
    <submittedName>
        <fullName evidence="3">(pine wood nematode) hypothetical protein</fullName>
    </submittedName>
</protein>
<feature type="compositionally biased region" description="Polar residues" evidence="1">
    <location>
        <begin position="684"/>
        <end position="694"/>
    </location>
</feature>
<dbReference type="Proteomes" id="UP000659654">
    <property type="component" value="Unassembled WGS sequence"/>
</dbReference>
<feature type="compositionally biased region" description="Polar residues" evidence="1">
    <location>
        <begin position="611"/>
        <end position="628"/>
    </location>
</feature>
<feature type="chain" id="PRO_5035359615" evidence="2">
    <location>
        <begin position="22"/>
        <end position="1301"/>
    </location>
</feature>
<feature type="compositionally biased region" description="Polar residues" evidence="1">
    <location>
        <begin position="215"/>
        <end position="234"/>
    </location>
</feature>
<feature type="signal peptide" evidence="2">
    <location>
        <begin position="1"/>
        <end position="21"/>
    </location>
</feature>
<organism evidence="4 6">
    <name type="scientific">Bursaphelenchus xylophilus</name>
    <name type="common">Pinewood nematode worm</name>
    <name type="synonym">Aphelenchoides xylophilus</name>
    <dbReference type="NCBI Taxonomy" id="6326"/>
    <lineage>
        <taxon>Eukaryota</taxon>
        <taxon>Metazoa</taxon>
        <taxon>Ecdysozoa</taxon>
        <taxon>Nematoda</taxon>
        <taxon>Chromadorea</taxon>
        <taxon>Rhabditida</taxon>
        <taxon>Tylenchina</taxon>
        <taxon>Tylenchomorpha</taxon>
        <taxon>Aphelenchoidea</taxon>
        <taxon>Aphelenchoididae</taxon>
        <taxon>Bursaphelenchus</taxon>
    </lineage>
</organism>
<evidence type="ECO:0000313" key="4">
    <source>
        <dbReference type="Proteomes" id="UP000095284"/>
    </source>
</evidence>
<feature type="compositionally biased region" description="Polar residues" evidence="1">
    <location>
        <begin position="843"/>
        <end position="865"/>
    </location>
</feature>
<feature type="region of interest" description="Disordered" evidence="1">
    <location>
        <begin position="822"/>
        <end position="938"/>
    </location>
</feature>
<keyword evidence="5" id="KW-1185">Reference proteome</keyword>
<feature type="compositionally biased region" description="Basic and acidic residues" evidence="1">
    <location>
        <begin position="1116"/>
        <end position="1127"/>
    </location>
</feature>
<reference evidence="3" key="2">
    <citation type="submission" date="2020-09" db="EMBL/GenBank/DDBJ databases">
        <authorList>
            <person name="Kikuchi T."/>
        </authorList>
    </citation>
    <scope>NUCLEOTIDE SEQUENCE</scope>
    <source>
        <strain evidence="3">Ka4C1</strain>
    </source>
</reference>
<feature type="compositionally biased region" description="Polar residues" evidence="1">
    <location>
        <begin position="571"/>
        <end position="589"/>
    </location>
</feature>
<feature type="region of interest" description="Disordered" evidence="1">
    <location>
        <begin position="196"/>
        <end position="234"/>
    </location>
</feature>
<accession>A0A1I7S0Z9</accession>
<feature type="compositionally biased region" description="Acidic residues" evidence="1">
    <location>
        <begin position="1128"/>
        <end position="1145"/>
    </location>
</feature>
<feature type="compositionally biased region" description="Polar residues" evidence="1">
    <location>
        <begin position="196"/>
        <end position="206"/>
    </location>
</feature>
<feature type="compositionally biased region" description="Low complexity" evidence="1">
    <location>
        <begin position="261"/>
        <end position="279"/>
    </location>
</feature>
<dbReference type="EMBL" id="CAJFDI010000001">
    <property type="protein sequence ID" value="CAD5211247.1"/>
    <property type="molecule type" value="Genomic_DNA"/>
</dbReference>
<feature type="compositionally biased region" description="Polar residues" evidence="1">
    <location>
        <begin position="873"/>
        <end position="891"/>
    </location>
</feature>
<feature type="region of interest" description="Disordered" evidence="1">
    <location>
        <begin position="251"/>
        <end position="298"/>
    </location>
</feature>
<feature type="region of interest" description="Disordered" evidence="1">
    <location>
        <begin position="313"/>
        <end position="349"/>
    </location>
</feature>
<dbReference type="Proteomes" id="UP000095284">
    <property type="component" value="Unplaced"/>
</dbReference>
<feature type="compositionally biased region" description="Basic and acidic residues" evidence="1">
    <location>
        <begin position="1020"/>
        <end position="1046"/>
    </location>
</feature>
<sequence length="1301" mass="147831">MAEYRLLLRFVLAVIVFTANSEVIDRDTSDVDDVGDVLEQLNHQKRESNPVRNSNLEIEREQLRRVQEQLDRKWPQYHSEERFDHIRTTTSSPLASQTEVLASPQRTEIDFNQGLRPVVGHPNQFKRFRDIQGKPDAKHAEGIGKENLDEEKIRQQAIADEEDQQLSHFISELNSQMNRKYLNQGNSDVKGQNLQKWMTNGNQNGPQGPPMRPQARQSQQNFQGAGFNSQSGFQGQATNFQQNREQFLQQQGPQGPMMNSQRNANQNFQGAQGRQQGFQSQPFNPQPVSNQNFQRNGQPMNFQVNQRNLQQGFQSQPPFTRRIPSQNFQGQGNRPQVLQGPLVNSQRTGSQNFQRNQVNGFQPLNQQGFQAQSTNFRSNGAQQSRQSFAQPQQTPQPLDRQNFQRNGAQNQRRFQSQPLNLQTNGEQGFQSTLPNFQRASNQNFQQNGGQFSHQPATRIPPTTGSPQFFNNQVESQRFSQNQQAHVVNTRQGFPQGFVSNNRAQQAQQVQQTPFNRVQQNQRAINQGNSNFQQLQTLNHLKRTEQPSFRQKSRQSLQQVGATQVPRFAPQRTGQTIQPDGSFHPTTSQPAGRFTTRRQRPQFDQQRRVKSLPNQQIQQRQGLSTNAPTRHSLVRTTVHGLPVTTTPMSFTTGNPRRSSQSPSARQRLRTQPTTQRRQAANTTTISPSTSTQRQVQPARRRQEIGHPRQQLRTQHQLPAVVSRSHSQLATPPTLQPARIRRPANQNQGQNRQVQGFQRPINATQRIPKAFRTQPATIQPHSVARNQTTTHPLILNQKKGPTFEKSVLKPDKIQRIQFVNNVERQENTTARPKQGLVKFNPRVNRPNQANRASNSTNLPSSPATNFFGQARPGKMTSSTSTGPVKPSTNSTRAVANFTRPPANMTRATTTPRPSGRRGLLQPGVEAPNKNLSTPLSTDPRGKALEKIDLKDGKRRGLTKMNVTETDQPVRKPHKMRRTLTVTEKAKINDTVQLGAFLVPKGVPKNTTISTPRTTNHTMTKHSKLESNNHNSTKELQVKQEVEKAKLSETVKLGTVLEPGNEKSTKKNGTTTPTPKEEEGFETTLLVDVDFEDDEKKPANKGMKPKGDEDKKEKKKPQKIKEMEKEKDEKEDLSDEEEDEEDVEDEEDANKPKKIGQRAIKEPSSEEKHELSTFKDELPVQLCHIDADCAHDKFNRTVCERYGDIRNQGACRSPWPCKTDDDCPTCCRTWNHESKEKHCGYNFLTMYCGYNNTRFPDVVCPQRDICQQGFDGFSTCRIILDERNLEQYMSCGFGPTILKKQNGF</sequence>
<keyword evidence="2" id="KW-0732">Signal</keyword>
<evidence type="ECO:0000313" key="6">
    <source>
        <dbReference type="WBParaSite" id="BXY_0667400.1"/>
    </source>
</evidence>
<feature type="region of interest" description="Disordered" evidence="1">
    <location>
        <begin position="1002"/>
        <end position="1170"/>
    </location>
</feature>
<evidence type="ECO:0000256" key="1">
    <source>
        <dbReference type="SAM" id="MobiDB-lite"/>
    </source>
</evidence>
<gene>
    <name evidence="3" type="ORF">BXYJ_LOCUS2333</name>
</gene>
<dbReference type="WBParaSite" id="BXY_0667400.1">
    <property type="protein sequence ID" value="BXY_0667400.1"/>
    <property type="gene ID" value="BXY_0667400"/>
</dbReference>
<dbReference type="EMBL" id="CAJFCV020000001">
    <property type="protein sequence ID" value="CAG9087941.1"/>
    <property type="molecule type" value="Genomic_DNA"/>
</dbReference>
<feature type="compositionally biased region" description="Polar residues" evidence="1">
    <location>
        <begin position="642"/>
        <end position="653"/>
    </location>
</feature>
<name>A0A1I7S0Z9_BURXY</name>
<feature type="compositionally biased region" description="Low complexity" evidence="1">
    <location>
        <begin position="654"/>
        <end position="683"/>
    </location>
</feature>
<feature type="region of interest" description="Disordered" evidence="1">
    <location>
        <begin position="376"/>
        <end position="402"/>
    </location>
</feature>
<evidence type="ECO:0000313" key="3">
    <source>
        <dbReference type="EMBL" id="CAD5211247.1"/>
    </source>
</evidence>
<feature type="compositionally biased region" description="Polar residues" evidence="1">
    <location>
        <begin position="722"/>
        <end position="731"/>
    </location>
</feature>
<dbReference type="Proteomes" id="UP000582659">
    <property type="component" value="Unassembled WGS sequence"/>
</dbReference>